<dbReference type="Proteomes" id="UP000051236">
    <property type="component" value="Unassembled WGS sequence"/>
</dbReference>
<dbReference type="Gene3D" id="3.30.450.40">
    <property type="match status" value="1"/>
</dbReference>
<dbReference type="STRING" id="1423734.FC83_GL003167"/>
<dbReference type="eggNOG" id="COG3605">
    <property type="taxonomic scope" value="Bacteria"/>
</dbReference>
<dbReference type="RefSeq" id="WP_035450951.1">
    <property type="nucleotide sequence ID" value="NZ_AZGA01000057.1"/>
</dbReference>
<evidence type="ECO:0000313" key="1">
    <source>
        <dbReference type="EMBL" id="KRM33087.1"/>
    </source>
</evidence>
<dbReference type="InterPro" id="IPR029016">
    <property type="entry name" value="GAF-like_dom_sf"/>
</dbReference>
<accession>X0PCT3</accession>
<reference evidence="1 2" key="1">
    <citation type="journal article" date="2015" name="Genome Announc.">
        <title>Expanding the biotechnology potential of lactobacilli through comparative genomics of 213 strains and associated genera.</title>
        <authorList>
            <person name="Sun Z."/>
            <person name="Harris H.M."/>
            <person name="McCann A."/>
            <person name="Guo C."/>
            <person name="Argimon S."/>
            <person name="Zhang W."/>
            <person name="Yang X."/>
            <person name="Jeffery I.B."/>
            <person name="Cooney J.C."/>
            <person name="Kagawa T.F."/>
            <person name="Liu W."/>
            <person name="Song Y."/>
            <person name="Salvetti E."/>
            <person name="Wrobel A."/>
            <person name="Rasinkangas P."/>
            <person name="Parkhill J."/>
            <person name="Rea M.C."/>
            <person name="O'Sullivan O."/>
            <person name="Ritari J."/>
            <person name="Douillard F.P."/>
            <person name="Paul Ross R."/>
            <person name="Yang R."/>
            <person name="Briner A.E."/>
            <person name="Felis G.E."/>
            <person name="de Vos W.M."/>
            <person name="Barrangou R."/>
            <person name="Klaenhammer T.R."/>
            <person name="Caufield P.W."/>
            <person name="Cui Y."/>
            <person name="Zhang H."/>
            <person name="O'Toole P.W."/>
        </authorList>
    </citation>
    <scope>NUCLEOTIDE SEQUENCE [LARGE SCALE GENOMIC DNA]</scope>
    <source>
        <strain evidence="1 2">DSM 18527</strain>
    </source>
</reference>
<dbReference type="OrthoDB" id="2360948at2"/>
<dbReference type="EMBL" id="AZGA01000057">
    <property type="protein sequence ID" value="KRM33087.1"/>
    <property type="molecule type" value="Genomic_DNA"/>
</dbReference>
<keyword evidence="2" id="KW-1185">Reference proteome</keyword>
<evidence type="ECO:0000313" key="2">
    <source>
        <dbReference type="Proteomes" id="UP000051236"/>
    </source>
</evidence>
<dbReference type="AlphaFoldDB" id="X0PCT3"/>
<sequence length="142" mass="16232">MVDPVQENNYESLVEEIYQMSHYDFVGIALQNSDALGQIKWRYVRGNTSQRYQRIVLRNGLGIAGLVLRTGQPFYDNDLNRKPQDFMYTPITVVEKLTSAAAIPLLSADHQQVTGVLLAGYRHGENVSHETISNLRYYLRRA</sequence>
<protein>
    <recommendedName>
        <fullName evidence="3">GAF domain-containing protein</fullName>
    </recommendedName>
</protein>
<name>X0PCT3_9LACO</name>
<dbReference type="SUPFAM" id="SSF55781">
    <property type="entry name" value="GAF domain-like"/>
    <property type="match status" value="1"/>
</dbReference>
<proteinExistence type="predicted"/>
<dbReference type="PATRIC" id="fig|1423734.3.peg.3215"/>
<gene>
    <name evidence="1" type="ORF">FC83_GL003167</name>
</gene>
<organism evidence="1 2">
    <name type="scientific">Agrilactobacillus composti DSM 18527 = JCM 14202</name>
    <dbReference type="NCBI Taxonomy" id="1423734"/>
    <lineage>
        <taxon>Bacteria</taxon>
        <taxon>Bacillati</taxon>
        <taxon>Bacillota</taxon>
        <taxon>Bacilli</taxon>
        <taxon>Lactobacillales</taxon>
        <taxon>Lactobacillaceae</taxon>
        <taxon>Agrilactobacillus</taxon>
    </lineage>
</organism>
<comment type="caution">
    <text evidence="1">The sequence shown here is derived from an EMBL/GenBank/DDBJ whole genome shotgun (WGS) entry which is preliminary data.</text>
</comment>
<evidence type="ECO:0008006" key="3">
    <source>
        <dbReference type="Google" id="ProtNLM"/>
    </source>
</evidence>